<proteinExistence type="predicted"/>
<reference evidence="1" key="1">
    <citation type="submission" date="2014-11" db="EMBL/GenBank/DDBJ databases">
        <authorList>
            <person name="Amaro Gonzalez C."/>
        </authorList>
    </citation>
    <scope>NUCLEOTIDE SEQUENCE</scope>
</reference>
<dbReference type="AlphaFoldDB" id="A0A0E9UUC4"/>
<accession>A0A0E9UUC4</accession>
<evidence type="ECO:0000313" key="1">
    <source>
        <dbReference type="EMBL" id="JAH69412.1"/>
    </source>
</evidence>
<name>A0A0E9UUC4_ANGAN</name>
<reference evidence="1" key="2">
    <citation type="journal article" date="2015" name="Fish Shellfish Immunol.">
        <title>Early steps in the European eel (Anguilla anguilla)-Vibrio vulnificus interaction in the gills: Role of the RtxA13 toxin.</title>
        <authorList>
            <person name="Callol A."/>
            <person name="Pajuelo D."/>
            <person name="Ebbesson L."/>
            <person name="Teles M."/>
            <person name="MacKenzie S."/>
            <person name="Amaro C."/>
        </authorList>
    </citation>
    <scope>NUCLEOTIDE SEQUENCE</scope>
</reference>
<organism evidence="1">
    <name type="scientific">Anguilla anguilla</name>
    <name type="common">European freshwater eel</name>
    <name type="synonym">Muraena anguilla</name>
    <dbReference type="NCBI Taxonomy" id="7936"/>
    <lineage>
        <taxon>Eukaryota</taxon>
        <taxon>Metazoa</taxon>
        <taxon>Chordata</taxon>
        <taxon>Craniata</taxon>
        <taxon>Vertebrata</taxon>
        <taxon>Euteleostomi</taxon>
        <taxon>Actinopterygii</taxon>
        <taxon>Neopterygii</taxon>
        <taxon>Teleostei</taxon>
        <taxon>Anguilliformes</taxon>
        <taxon>Anguillidae</taxon>
        <taxon>Anguilla</taxon>
    </lineage>
</organism>
<dbReference type="EMBL" id="GBXM01039165">
    <property type="protein sequence ID" value="JAH69412.1"/>
    <property type="molecule type" value="Transcribed_RNA"/>
</dbReference>
<protein>
    <submittedName>
        <fullName evidence="1">Uncharacterized protein</fullName>
    </submittedName>
</protein>
<sequence length="35" mass="3918">MLLSVGARNCPPFWCHPLSDGPFLFFNISICYLSA</sequence>